<dbReference type="PROSITE" id="PS51099">
    <property type="entry name" value="PTS_EIIB_TYPE_2"/>
    <property type="match status" value="1"/>
</dbReference>
<name>C4XFJ9_MYCFP</name>
<dbReference type="Pfam" id="PF02302">
    <property type="entry name" value="PTS_IIB"/>
    <property type="match status" value="1"/>
</dbReference>
<dbReference type="InterPro" id="IPR013011">
    <property type="entry name" value="PTS_EIIB_2"/>
</dbReference>
<dbReference type="HOGENOM" id="CLU_159248_0_0_14"/>
<dbReference type="Gene3D" id="3.40.50.2300">
    <property type="match status" value="1"/>
</dbReference>
<feature type="domain" description="PTS EIIB type-2" evidence="2">
    <location>
        <begin position="3"/>
        <end position="94"/>
    </location>
</feature>
<dbReference type="KEGG" id="mfp:MBIO_0656"/>
<gene>
    <name evidence="3" type="ordered locus">MBIO_0656</name>
</gene>
<dbReference type="GO" id="GO:0008982">
    <property type="term" value="F:protein-N(PI)-phosphohistidine-sugar phosphotransferase activity"/>
    <property type="evidence" value="ECO:0007669"/>
    <property type="project" value="InterPro"/>
</dbReference>
<dbReference type="InterPro" id="IPR003501">
    <property type="entry name" value="PTS_EIIB_2/3"/>
</dbReference>
<protein>
    <recommendedName>
        <fullName evidence="2">PTS EIIB type-2 domain-containing protein</fullName>
    </recommendedName>
</protein>
<evidence type="ECO:0000256" key="1">
    <source>
        <dbReference type="ARBA" id="ARBA00022679"/>
    </source>
</evidence>
<organism evidence="3 4">
    <name type="scientific">Mycoplasmopsis fermentans (strain ATCC 19989 / NBRC 14854 / NCTC 10117 / PG18)</name>
    <name type="common">Mycoplasma fermentans</name>
    <dbReference type="NCBI Taxonomy" id="496833"/>
    <lineage>
        <taxon>Bacteria</taxon>
        <taxon>Bacillati</taxon>
        <taxon>Mycoplasmatota</taxon>
        <taxon>Mycoplasmoidales</taxon>
        <taxon>Metamycoplasmataceae</taxon>
        <taxon>Mycoplasmopsis</taxon>
    </lineage>
</organism>
<dbReference type="GO" id="GO:0009401">
    <property type="term" value="P:phosphoenolpyruvate-dependent sugar phosphotransferase system"/>
    <property type="evidence" value="ECO:0007669"/>
    <property type="project" value="InterPro"/>
</dbReference>
<proteinExistence type="predicted"/>
<dbReference type="CDD" id="cd05563">
    <property type="entry name" value="PTS_IIB_ascorbate"/>
    <property type="match status" value="1"/>
</dbReference>
<sequence length="94" mass="9961">MNMKVLCVCGSGMGTSMIIKMKVQQAMKELSIPGTVEALGLGQGKTVVNNFDVVLCTSNFVSEVSKGKAKAYGLKNIMDVNEIKAALKDASSKM</sequence>
<evidence type="ECO:0000259" key="2">
    <source>
        <dbReference type="PROSITE" id="PS51099"/>
    </source>
</evidence>
<dbReference type="PATRIC" id="fig|496833.3.peg.247"/>
<keyword evidence="1" id="KW-0808">Transferase</keyword>
<dbReference type="InterPro" id="IPR036095">
    <property type="entry name" value="PTS_EIIB-like_sf"/>
</dbReference>
<dbReference type="EMBL" id="AP009608">
    <property type="protein sequence ID" value="BAH69921.1"/>
    <property type="molecule type" value="Genomic_DNA"/>
</dbReference>
<evidence type="ECO:0000313" key="4">
    <source>
        <dbReference type="Proteomes" id="UP000006810"/>
    </source>
</evidence>
<dbReference type="eggNOG" id="COG3414">
    <property type="taxonomic scope" value="Bacteria"/>
</dbReference>
<dbReference type="Proteomes" id="UP000006810">
    <property type="component" value="Chromosome"/>
</dbReference>
<keyword evidence="4" id="KW-1185">Reference proteome</keyword>
<accession>C4XFJ9</accession>
<evidence type="ECO:0000313" key="3">
    <source>
        <dbReference type="EMBL" id="BAH69921.1"/>
    </source>
</evidence>
<dbReference type="AlphaFoldDB" id="C4XFJ9"/>
<dbReference type="SUPFAM" id="SSF52794">
    <property type="entry name" value="PTS system IIB component-like"/>
    <property type="match status" value="1"/>
</dbReference>
<reference evidence="3 4" key="1">
    <citation type="journal article" date="2009" name="Curr. Microbiol.">
        <title>Molecular cloning and expression of a novel cholinephosphotransferase involved in glycoglycerophospholipid biosynthesis of Mycoplasma fermentans.</title>
        <authorList>
            <person name="Ishida N."/>
            <person name="Irikura D."/>
            <person name="Matsuda K."/>
            <person name="Sato S."/>
            <person name="Asano K."/>
        </authorList>
    </citation>
    <scope>NUCLEOTIDE SEQUENCE [LARGE SCALE GENOMIC DNA]</scope>
    <source>
        <strain evidence="4">ATCC 19989 / NBRC 14854 / NCTC 10117 / PG18</strain>
    </source>
</reference>